<reference evidence="1" key="1">
    <citation type="submission" date="2019-05" db="EMBL/GenBank/DDBJ databases">
        <title>The de novo reference genome and transcriptome assemblies of the wild tomato species Solanum chilense.</title>
        <authorList>
            <person name="Stam R."/>
            <person name="Nosenko T."/>
            <person name="Hoerger A.C."/>
            <person name="Stephan W."/>
            <person name="Seidel M.A."/>
            <person name="Kuhn J.M.M."/>
            <person name="Haberer G."/>
            <person name="Tellier A."/>
        </authorList>
    </citation>
    <scope>NUCLEOTIDE SEQUENCE</scope>
    <source>
        <tissue evidence="1">Mature leaves</tissue>
    </source>
</reference>
<gene>
    <name evidence="1" type="ORF">EJD97_020078</name>
</gene>
<name>A0A6N2AH58_SOLCI</name>
<dbReference type="AlphaFoldDB" id="A0A6N2AH58"/>
<protein>
    <submittedName>
        <fullName evidence="1">Uncharacterized protein</fullName>
    </submittedName>
</protein>
<organism evidence="1">
    <name type="scientific">Solanum chilense</name>
    <name type="common">Tomato</name>
    <name type="synonym">Lycopersicon chilense</name>
    <dbReference type="NCBI Taxonomy" id="4083"/>
    <lineage>
        <taxon>Eukaryota</taxon>
        <taxon>Viridiplantae</taxon>
        <taxon>Streptophyta</taxon>
        <taxon>Embryophyta</taxon>
        <taxon>Tracheophyta</taxon>
        <taxon>Spermatophyta</taxon>
        <taxon>Magnoliopsida</taxon>
        <taxon>eudicotyledons</taxon>
        <taxon>Gunneridae</taxon>
        <taxon>Pentapetalae</taxon>
        <taxon>asterids</taxon>
        <taxon>lamiids</taxon>
        <taxon>Solanales</taxon>
        <taxon>Solanaceae</taxon>
        <taxon>Solanoideae</taxon>
        <taxon>Solaneae</taxon>
        <taxon>Solanum</taxon>
        <taxon>Solanum subgen. Lycopersicon</taxon>
    </lineage>
</organism>
<evidence type="ECO:0000313" key="1">
    <source>
        <dbReference type="EMBL" id="TMW80441.1"/>
    </source>
</evidence>
<sequence>MDDQSPSKRFTRGIPLHVQIDVENPPFSLGLTKENLEKFHVHCLNLLTCNRSKFNNDPLSFVDGGMKNTVDVVTKSNKKRKPKTDVHTFHNDKNEAVGYGSIEYKVCV</sequence>
<proteinExistence type="predicted"/>
<dbReference type="EMBL" id="RXGB01057586">
    <property type="protein sequence ID" value="TMW80441.1"/>
    <property type="molecule type" value="Genomic_DNA"/>
</dbReference>
<accession>A0A6N2AH58</accession>
<comment type="caution">
    <text evidence="1">The sequence shown here is derived from an EMBL/GenBank/DDBJ whole genome shotgun (WGS) entry which is preliminary data.</text>
</comment>